<dbReference type="Proteomes" id="UP000030710">
    <property type="component" value="Unassembled WGS sequence"/>
</dbReference>
<proteinExistence type="predicted"/>
<dbReference type="HOGENOM" id="CLU_3282805_0_0_2"/>
<dbReference type="AlphaFoldDB" id="U1N1J2"/>
<dbReference type="STRING" id="1238425.J07HQW2_03207"/>
<sequence length="40" mass="4326">MNMNDTICHIFVPETTGICNMGITQLTSGRISVHDYPSGA</sequence>
<gene>
    <name evidence="1" type="ORF">J07HQW2_03207</name>
</gene>
<evidence type="ECO:0000313" key="1">
    <source>
        <dbReference type="EMBL" id="ERG96724.1"/>
    </source>
</evidence>
<protein>
    <submittedName>
        <fullName evidence="1">Uncharacterized protein</fullName>
    </submittedName>
</protein>
<organism evidence="1 2">
    <name type="scientific">Haloquadratum walsbyi J07HQW2</name>
    <dbReference type="NCBI Taxonomy" id="1238425"/>
    <lineage>
        <taxon>Archaea</taxon>
        <taxon>Methanobacteriati</taxon>
        <taxon>Methanobacteriota</taxon>
        <taxon>Stenosarchaea group</taxon>
        <taxon>Halobacteria</taxon>
        <taxon>Halobacteriales</taxon>
        <taxon>Haloferacaceae</taxon>
        <taxon>Haloquadratum</taxon>
    </lineage>
</organism>
<accession>U1N1J2</accession>
<evidence type="ECO:0000313" key="2">
    <source>
        <dbReference type="Proteomes" id="UP000030710"/>
    </source>
</evidence>
<reference evidence="1 2" key="1">
    <citation type="journal article" date="2013" name="PLoS ONE">
        <title>Assembly-driven community genomics of a hypersaline microbial ecosystem.</title>
        <authorList>
            <person name="Podell S."/>
            <person name="Ugalde J.A."/>
            <person name="Narasingarao P."/>
            <person name="Banfield J.F."/>
            <person name="Heidelberg K.B."/>
            <person name="Allen E.E."/>
        </authorList>
    </citation>
    <scope>NUCLEOTIDE SEQUENCE [LARGE SCALE GENOMIC DNA]</scope>
    <source>
        <strain evidence="2">J07HQW2</strain>
    </source>
</reference>
<dbReference type="EMBL" id="KE356561">
    <property type="protein sequence ID" value="ERG96724.1"/>
    <property type="molecule type" value="Genomic_DNA"/>
</dbReference>
<name>U1N1J2_9EURY</name>